<evidence type="ECO:0000313" key="5">
    <source>
        <dbReference type="Proteomes" id="UP001150941"/>
    </source>
</evidence>
<dbReference type="RefSeq" id="XP_058328131.1">
    <property type="nucleotide sequence ID" value="XM_058477786.1"/>
</dbReference>
<dbReference type="GeneID" id="83205089"/>
<feature type="chain" id="PRO_5040828547" description="Apple domain-containing protein" evidence="2">
    <location>
        <begin position="20"/>
        <end position="299"/>
    </location>
</feature>
<keyword evidence="2" id="KW-0732">Signal</keyword>
<keyword evidence="5" id="KW-1185">Reference proteome</keyword>
<reference evidence="4" key="2">
    <citation type="journal article" date="2023" name="IMA Fungus">
        <title>Comparative genomic study of the Penicillium genus elucidates a diverse pangenome and 15 lateral gene transfer events.</title>
        <authorList>
            <person name="Petersen C."/>
            <person name="Sorensen T."/>
            <person name="Nielsen M.R."/>
            <person name="Sondergaard T.E."/>
            <person name="Sorensen J.L."/>
            <person name="Fitzpatrick D.A."/>
            <person name="Frisvad J.C."/>
            <person name="Nielsen K.L."/>
        </authorList>
    </citation>
    <scope>NUCLEOTIDE SEQUENCE</scope>
    <source>
        <strain evidence="4">IBT 19713</strain>
    </source>
</reference>
<dbReference type="Proteomes" id="UP001150941">
    <property type="component" value="Unassembled WGS sequence"/>
</dbReference>
<dbReference type="AlphaFoldDB" id="A0A9W9NQC0"/>
<dbReference type="OrthoDB" id="10456814at2759"/>
<protein>
    <recommendedName>
        <fullName evidence="3">Apple domain-containing protein</fullName>
    </recommendedName>
</protein>
<gene>
    <name evidence="4" type="ORF">N7468_008490</name>
</gene>
<dbReference type="EMBL" id="JAPQKS010000006">
    <property type="protein sequence ID" value="KAJ5223948.1"/>
    <property type="molecule type" value="Genomic_DNA"/>
</dbReference>
<evidence type="ECO:0000256" key="2">
    <source>
        <dbReference type="SAM" id="SignalP"/>
    </source>
</evidence>
<organism evidence="4 5">
    <name type="scientific">Penicillium chermesinum</name>
    <dbReference type="NCBI Taxonomy" id="63820"/>
    <lineage>
        <taxon>Eukaryota</taxon>
        <taxon>Fungi</taxon>
        <taxon>Dikarya</taxon>
        <taxon>Ascomycota</taxon>
        <taxon>Pezizomycotina</taxon>
        <taxon>Eurotiomycetes</taxon>
        <taxon>Eurotiomycetidae</taxon>
        <taxon>Eurotiales</taxon>
        <taxon>Aspergillaceae</taxon>
        <taxon>Penicillium</taxon>
    </lineage>
</organism>
<name>A0A9W9NQC0_9EURO</name>
<accession>A0A9W9NQC0</accession>
<dbReference type="InterPro" id="IPR003609">
    <property type="entry name" value="Pan_app"/>
</dbReference>
<feature type="domain" description="Apple" evidence="3">
    <location>
        <begin position="245"/>
        <end position="284"/>
    </location>
</feature>
<dbReference type="Pfam" id="PF00024">
    <property type="entry name" value="PAN_1"/>
    <property type="match status" value="1"/>
</dbReference>
<proteinExistence type="predicted"/>
<sequence>MSSVRTGLVISSLAWLAKANTPVVHTEVSCTTQVTTSYLPGPSFVPANPPVPGSGGQYWCPAFAGDDLAGGGDSTKTPCTEELQSPVDFTLYWNDLMNPKSGADGKAKPPQPVDLLTDYEFETFLILHDEHDVGISVTFLDDKPDNGVPGVLTTTDPKGYRVPAGEHTIRLEWKNPSEKQALAESLESVQGQFQFDKVVACSSGGSNGKKPDDNGQNGGSKPEPKDPNSVNKGLLGKPILRGKKFNDPAECAEACAQSKDQGCKWASWIRADQTCWTYKSDVRGPPFTELKGNDLIILS</sequence>
<evidence type="ECO:0000259" key="3">
    <source>
        <dbReference type="Pfam" id="PF00024"/>
    </source>
</evidence>
<comment type="caution">
    <text evidence="4">The sequence shown here is derived from an EMBL/GenBank/DDBJ whole genome shotgun (WGS) entry which is preliminary data.</text>
</comment>
<evidence type="ECO:0000256" key="1">
    <source>
        <dbReference type="SAM" id="MobiDB-lite"/>
    </source>
</evidence>
<feature type="signal peptide" evidence="2">
    <location>
        <begin position="1"/>
        <end position="19"/>
    </location>
</feature>
<evidence type="ECO:0000313" key="4">
    <source>
        <dbReference type="EMBL" id="KAJ5223948.1"/>
    </source>
</evidence>
<feature type="region of interest" description="Disordered" evidence="1">
    <location>
        <begin position="200"/>
        <end position="236"/>
    </location>
</feature>
<reference evidence="4" key="1">
    <citation type="submission" date="2022-11" db="EMBL/GenBank/DDBJ databases">
        <authorList>
            <person name="Petersen C."/>
        </authorList>
    </citation>
    <scope>NUCLEOTIDE SEQUENCE</scope>
    <source>
        <strain evidence="4">IBT 19713</strain>
    </source>
</reference>